<feature type="compositionally biased region" description="Basic and acidic residues" evidence="3">
    <location>
        <begin position="408"/>
        <end position="418"/>
    </location>
</feature>
<evidence type="ECO:0000313" key="6">
    <source>
        <dbReference type="RefSeq" id="XP_022341041.1"/>
    </source>
</evidence>
<dbReference type="PANTHER" id="PTHR22115:SF4">
    <property type="entry name" value="COILED-COIL DOMAIN-CONTAINING PROTEIN"/>
    <property type="match status" value="1"/>
</dbReference>
<feature type="compositionally biased region" description="Basic and acidic residues" evidence="3">
    <location>
        <begin position="182"/>
        <end position="192"/>
    </location>
</feature>
<feature type="region of interest" description="Disordered" evidence="3">
    <location>
        <begin position="210"/>
        <end position="245"/>
    </location>
</feature>
<feature type="coiled-coil region" evidence="2">
    <location>
        <begin position="78"/>
        <end position="119"/>
    </location>
</feature>
<dbReference type="PANTHER" id="PTHR22115">
    <property type="entry name" value="C3ORF6 PROTEIN-RELATED"/>
    <property type="match status" value="1"/>
</dbReference>
<gene>
    <name evidence="6" type="primary">LOC111135355</name>
</gene>
<feature type="region of interest" description="Disordered" evidence="3">
    <location>
        <begin position="171"/>
        <end position="192"/>
    </location>
</feature>
<dbReference type="InterPro" id="IPR029311">
    <property type="entry name" value="CCDC50_N"/>
</dbReference>
<evidence type="ECO:0000259" key="4">
    <source>
        <dbReference type="Pfam" id="PF15295"/>
    </source>
</evidence>
<evidence type="ECO:0000313" key="5">
    <source>
        <dbReference type="Proteomes" id="UP000694844"/>
    </source>
</evidence>
<feature type="region of interest" description="Disordered" evidence="3">
    <location>
        <begin position="309"/>
        <end position="493"/>
    </location>
</feature>
<accession>A0A8B8EM95</accession>
<feature type="domain" description="Coiled-coil" evidence="4">
    <location>
        <begin position="30"/>
        <end position="148"/>
    </location>
</feature>
<feature type="compositionally biased region" description="Polar residues" evidence="3">
    <location>
        <begin position="361"/>
        <end position="383"/>
    </location>
</feature>
<evidence type="ECO:0000256" key="1">
    <source>
        <dbReference type="ARBA" id="ARBA00023054"/>
    </source>
</evidence>
<dbReference type="GeneID" id="111135355"/>
<dbReference type="OrthoDB" id="9994767at2759"/>
<dbReference type="Pfam" id="PF15295">
    <property type="entry name" value="CCDC50_N"/>
    <property type="match status" value="1"/>
</dbReference>
<protein>
    <submittedName>
        <fullName evidence="6">Trichohyalin-like isoform X1</fullName>
    </submittedName>
</protein>
<reference evidence="6" key="1">
    <citation type="submission" date="2025-08" db="UniProtKB">
        <authorList>
            <consortium name="RefSeq"/>
        </authorList>
    </citation>
    <scope>IDENTIFICATION</scope>
    <source>
        <tissue evidence="6">Whole sample</tissue>
    </source>
</reference>
<keyword evidence="5" id="KW-1185">Reference proteome</keyword>
<feature type="compositionally biased region" description="Low complexity" evidence="3">
    <location>
        <begin position="384"/>
        <end position="404"/>
    </location>
</feature>
<feature type="region of interest" description="Disordered" evidence="3">
    <location>
        <begin position="568"/>
        <end position="622"/>
    </location>
</feature>
<dbReference type="Proteomes" id="UP000694844">
    <property type="component" value="Chromosome 5"/>
</dbReference>
<dbReference type="InterPro" id="IPR039303">
    <property type="entry name" value="CCDC50"/>
</dbReference>
<evidence type="ECO:0000256" key="2">
    <source>
        <dbReference type="SAM" id="Coils"/>
    </source>
</evidence>
<keyword evidence="1 2" id="KW-0175">Coiled coil</keyword>
<feature type="compositionally biased region" description="Polar residues" evidence="3">
    <location>
        <begin position="216"/>
        <end position="226"/>
    </location>
</feature>
<organism evidence="5 6">
    <name type="scientific">Crassostrea virginica</name>
    <name type="common">Eastern oyster</name>
    <dbReference type="NCBI Taxonomy" id="6565"/>
    <lineage>
        <taxon>Eukaryota</taxon>
        <taxon>Metazoa</taxon>
        <taxon>Spiralia</taxon>
        <taxon>Lophotrochozoa</taxon>
        <taxon>Mollusca</taxon>
        <taxon>Bivalvia</taxon>
        <taxon>Autobranchia</taxon>
        <taxon>Pteriomorphia</taxon>
        <taxon>Ostreida</taxon>
        <taxon>Ostreoidea</taxon>
        <taxon>Ostreidae</taxon>
        <taxon>Crassostrea</taxon>
    </lineage>
</organism>
<dbReference type="KEGG" id="cvn:111135355"/>
<proteinExistence type="predicted"/>
<evidence type="ECO:0000256" key="3">
    <source>
        <dbReference type="SAM" id="MobiDB-lite"/>
    </source>
</evidence>
<sequence>MQNDVNFRIMSANMSDQDCQDRGTMPQRGKVAKVRQEFMVHEDGAIAYQEQNQEFERHYGLNRFNRRTVREDIPVARVVQSDEERQRQEERYQELQALNVQAEEDAEIARRLEQDLQGEDVALKRQRELQDEEMARKAFEKEQQRYEKYMEKKRIKELKKERELLEKQLQHHSEEAGLVSRSDTHMGRDLPHSADVESANHAMREVRLNNGAVDRQAQNTHQSRVTHTGRIEDDGDFSDFYPQLPDHMDEKQKRFIQETADEELARLLQEQEHKRNKAEVDRNKLREIEEQDERLAKIIQEQEKIKLKKAKQKKKKEQEEKNKQQQVTNPATRPLPDLPGQRSDIPVQRSHDHHRLRRDSFLQSLNNGPADNSGHQRSPPNYNTSAHSSQGAYSSSQRTSTSQSVPRMDQRLPSRGDDPGSNSVRNVERWLESSVMDSQGPPPRARIHSDRSDHVPSPSPPGSYHSDEEIPYRPPPHQQRVPSRHPEENHYAVSNPMPFNIAAAIDPTYHRRAHEFQQDETEAKVPITLASSMPVRETELEWDPSLRGSLRRPKGTWNQIALQRGYFGDTGVSDDGSYSQEGPVISPWQPVQGQKRSSQDKQKRASTGSAKHDKTKGNCKQQ</sequence>
<name>A0A8B8EM95_CRAVI</name>
<dbReference type="RefSeq" id="XP_022341041.1">
    <property type="nucleotide sequence ID" value="XM_022485333.1"/>
</dbReference>
<dbReference type="AlphaFoldDB" id="A0A8B8EM95"/>